<accession>A0A0A0BE68</accession>
<gene>
    <name evidence="1" type="ORF">LP43_2317</name>
</gene>
<proteinExistence type="predicted"/>
<dbReference type="STRING" id="392484.LP43_2317"/>
<comment type="caution">
    <text evidence="1">The sequence shown here is derived from an EMBL/GenBank/DDBJ whole genome shotgun (WGS) entry which is preliminary data.</text>
</comment>
<reference evidence="1 2" key="1">
    <citation type="submission" date="2014-09" db="EMBL/GenBank/DDBJ databases">
        <authorList>
            <person name="Grob C."/>
            <person name="Taubert M."/>
            <person name="Howat A.M."/>
            <person name="Burns O.J."/>
            <person name="Dixon J.L."/>
            <person name="Chen Y."/>
            <person name="Murrell J.C."/>
        </authorList>
    </citation>
    <scope>NUCLEOTIDE SEQUENCE [LARGE SCALE GENOMIC DNA]</scope>
    <source>
        <strain evidence="1">L4</strain>
    </source>
</reference>
<sequence>MKSKAVTCNDPLTEPDRALEKVGDEAGADLVVMASHVPGFMDYLFHANTSHLAKHDYIFSIHRSLNHGLSHRDITTAFAVTMLALPPIF</sequence>
<evidence type="ECO:0000313" key="1">
    <source>
        <dbReference type="EMBL" id="KGM06002.1"/>
    </source>
</evidence>
<name>A0A0A0BE68_9GAMM</name>
<evidence type="ECO:0000313" key="2">
    <source>
        <dbReference type="Proteomes" id="UP000029999"/>
    </source>
</evidence>
<organism evidence="1 2">
    <name type="scientific">Methylophaga thiooxydans</name>
    <dbReference type="NCBI Taxonomy" id="392484"/>
    <lineage>
        <taxon>Bacteria</taxon>
        <taxon>Pseudomonadati</taxon>
        <taxon>Pseudomonadota</taxon>
        <taxon>Gammaproteobacteria</taxon>
        <taxon>Thiotrichales</taxon>
        <taxon>Piscirickettsiaceae</taxon>
        <taxon>Methylophaga</taxon>
    </lineage>
</organism>
<protein>
    <submittedName>
        <fullName evidence="1">Uncharacterized protein</fullName>
    </submittedName>
</protein>
<dbReference type="AlphaFoldDB" id="A0A0A0BE68"/>
<dbReference type="Proteomes" id="UP000029999">
    <property type="component" value="Unassembled WGS sequence"/>
</dbReference>
<dbReference type="RefSeq" id="WP_052094183.1">
    <property type="nucleotide sequence ID" value="NZ_JRQD01000006.1"/>
</dbReference>
<dbReference type="EMBL" id="JRQD01000006">
    <property type="protein sequence ID" value="KGM06002.1"/>
    <property type="molecule type" value="Genomic_DNA"/>
</dbReference>